<evidence type="ECO:0000256" key="2">
    <source>
        <dbReference type="ARBA" id="ARBA00012438"/>
    </source>
</evidence>
<name>X1S308_9ZZZZ</name>
<keyword evidence="3" id="KW-0808">Transferase</keyword>
<proteinExistence type="predicted"/>
<comment type="caution">
    <text evidence="6">The sequence shown here is derived from an EMBL/GenBank/DDBJ whole genome shotgun (WGS) entry which is preliminary data.</text>
</comment>
<accession>X1S308</accession>
<comment type="catalytic activity">
    <reaction evidence="1">
        <text>ATP + protein L-histidine = ADP + protein N-phospho-L-histidine.</text>
        <dbReference type="EC" id="2.7.13.3"/>
    </reaction>
</comment>
<evidence type="ECO:0000256" key="4">
    <source>
        <dbReference type="ARBA" id="ARBA00022777"/>
    </source>
</evidence>
<dbReference type="AlphaFoldDB" id="X1S308"/>
<evidence type="ECO:0000256" key="1">
    <source>
        <dbReference type="ARBA" id="ARBA00000085"/>
    </source>
</evidence>
<evidence type="ECO:0000256" key="3">
    <source>
        <dbReference type="ARBA" id="ARBA00022679"/>
    </source>
</evidence>
<dbReference type="EMBL" id="BARW01000813">
    <property type="protein sequence ID" value="GAI69825.1"/>
    <property type="molecule type" value="Genomic_DNA"/>
</dbReference>
<reference evidence="6" key="1">
    <citation type="journal article" date="2014" name="Front. Microbiol.">
        <title>High frequency of phylogenetically diverse reductive dehalogenase-homologous genes in deep subseafloor sedimentary metagenomes.</title>
        <authorList>
            <person name="Kawai M."/>
            <person name="Futagami T."/>
            <person name="Toyoda A."/>
            <person name="Takaki Y."/>
            <person name="Nishi S."/>
            <person name="Hori S."/>
            <person name="Arai W."/>
            <person name="Tsubouchi T."/>
            <person name="Morono Y."/>
            <person name="Uchiyama I."/>
            <person name="Ito T."/>
            <person name="Fujiyama A."/>
            <person name="Inagaki F."/>
            <person name="Takami H."/>
        </authorList>
    </citation>
    <scope>NUCLEOTIDE SEQUENCE</scope>
    <source>
        <strain evidence="6">Expedition CK06-06</strain>
    </source>
</reference>
<dbReference type="CDD" id="cd16917">
    <property type="entry name" value="HATPase_UhpB-NarQ-NarX-like"/>
    <property type="match status" value="1"/>
</dbReference>
<dbReference type="PANTHER" id="PTHR24421:SF10">
    <property type="entry name" value="NITRATE_NITRITE SENSOR PROTEIN NARQ"/>
    <property type="match status" value="1"/>
</dbReference>
<organism evidence="6">
    <name type="scientific">marine sediment metagenome</name>
    <dbReference type="NCBI Taxonomy" id="412755"/>
    <lineage>
        <taxon>unclassified sequences</taxon>
        <taxon>metagenomes</taxon>
        <taxon>ecological metagenomes</taxon>
    </lineage>
</organism>
<feature type="domain" description="Histidine kinase/HSP90-like ATPase" evidence="5">
    <location>
        <begin position="71"/>
        <end position="163"/>
    </location>
</feature>
<dbReference type="GO" id="GO:0004673">
    <property type="term" value="F:protein histidine kinase activity"/>
    <property type="evidence" value="ECO:0007669"/>
    <property type="project" value="UniProtKB-EC"/>
</dbReference>
<dbReference type="EC" id="2.7.13.3" evidence="2"/>
<evidence type="ECO:0000313" key="6">
    <source>
        <dbReference type="EMBL" id="GAI69825.1"/>
    </source>
</evidence>
<evidence type="ECO:0000259" key="5">
    <source>
        <dbReference type="Pfam" id="PF02518"/>
    </source>
</evidence>
<keyword evidence="4" id="KW-0418">Kinase</keyword>
<dbReference type="Gene3D" id="3.30.565.10">
    <property type="entry name" value="Histidine kinase-like ATPase, C-terminal domain"/>
    <property type="match status" value="1"/>
</dbReference>
<feature type="non-terminal residue" evidence="6">
    <location>
        <position position="1"/>
    </location>
</feature>
<protein>
    <recommendedName>
        <fullName evidence="2">histidine kinase</fullName>
        <ecNumber evidence="2">2.7.13.3</ecNumber>
    </recommendedName>
</protein>
<dbReference type="SUPFAM" id="SSF55874">
    <property type="entry name" value="ATPase domain of HSP90 chaperone/DNA topoisomerase II/histidine kinase"/>
    <property type="match status" value="1"/>
</dbReference>
<sequence>ARGYGKLIKDAVLGVAEEIRRLSRDLRPSILDNVGLMSAIRWLVDRLNEEEMIKGSVVVKGIERDFSSESEVTIFRIVQEALNNVRRHSQATEVLVTVEFPPESVKIVVNDNGKGFILNKTAGDLATEGKLGIIGMQQRAKFLNANFGIYSQPSKGTSVSITIVD</sequence>
<dbReference type="InterPro" id="IPR036890">
    <property type="entry name" value="HATPase_C_sf"/>
</dbReference>
<dbReference type="GO" id="GO:0000160">
    <property type="term" value="P:phosphorelay signal transduction system"/>
    <property type="evidence" value="ECO:0007669"/>
    <property type="project" value="UniProtKB-KW"/>
</dbReference>
<dbReference type="PANTHER" id="PTHR24421">
    <property type="entry name" value="NITRATE/NITRITE SENSOR PROTEIN NARX-RELATED"/>
    <property type="match status" value="1"/>
</dbReference>
<dbReference type="InterPro" id="IPR050482">
    <property type="entry name" value="Sensor_HK_TwoCompSys"/>
</dbReference>
<dbReference type="InterPro" id="IPR003594">
    <property type="entry name" value="HATPase_dom"/>
</dbReference>
<dbReference type="Pfam" id="PF02518">
    <property type="entry name" value="HATPase_c"/>
    <property type="match status" value="1"/>
</dbReference>
<gene>
    <name evidence="6" type="ORF">S12H4_03039</name>
</gene>